<dbReference type="PANTHER" id="PTHR33048">
    <property type="entry name" value="PTH11-LIKE INTEGRAL MEMBRANE PROTEIN (AFU_ORTHOLOGUE AFUA_5G11245)"/>
    <property type="match status" value="1"/>
</dbReference>
<organism evidence="19 20">
    <name type="scientific">Massarina eburnea CBS 473.64</name>
    <dbReference type="NCBI Taxonomy" id="1395130"/>
    <lineage>
        <taxon>Eukaryota</taxon>
        <taxon>Fungi</taxon>
        <taxon>Dikarya</taxon>
        <taxon>Ascomycota</taxon>
        <taxon>Pezizomycotina</taxon>
        <taxon>Dothideomycetes</taxon>
        <taxon>Pleosporomycetidae</taxon>
        <taxon>Pleosporales</taxon>
        <taxon>Massarineae</taxon>
        <taxon>Massarinaceae</taxon>
        <taxon>Massarina</taxon>
    </lineage>
</organism>
<keyword evidence="14" id="KW-0479">Metal-binding</keyword>
<evidence type="ECO:0000256" key="15">
    <source>
        <dbReference type="SAM" id="MobiDB-lite"/>
    </source>
</evidence>
<dbReference type="Pfam" id="PF20684">
    <property type="entry name" value="Fung_rhodopsin"/>
    <property type="match status" value="1"/>
</dbReference>
<dbReference type="PANTHER" id="PTHR33048:SF143">
    <property type="entry name" value="EXTRACELLULAR MEMBRANE PROTEIN CFEM DOMAIN-CONTAINING PROTEIN-RELATED"/>
    <property type="match status" value="1"/>
</dbReference>
<feature type="disulfide bond" evidence="14">
    <location>
        <begin position="42"/>
        <end position="73"/>
    </location>
</feature>
<evidence type="ECO:0000313" key="20">
    <source>
        <dbReference type="Proteomes" id="UP000799753"/>
    </source>
</evidence>
<evidence type="ECO:0000256" key="9">
    <source>
        <dbReference type="ARBA" id="ARBA00022989"/>
    </source>
</evidence>
<keyword evidence="12" id="KW-0449">Lipoprotein</keyword>
<evidence type="ECO:0000256" key="16">
    <source>
        <dbReference type="SAM" id="Phobius"/>
    </source>
</evidence>
<feature type="transmembrane region" description="Helical" evidence="16">
    <location>
        <begin position="301"/>
        <end position="326"/>
    </location>
</feature>
<evidence type="ECO:0000256" key="10">
    <source>
        <dbReference type="ARBA" id="ARBA00023136"/>
    </source>
</evidence>
<keyword evidence="14" id="KW-0408">Iron</keyword>
<evidence type="ECO:0000256" key="2">
    <source>
        <dbReference type="ARBA" id="ARBA00004589"/>
    </source>
</evidence>
<evidence type="ECO:0000256" key="5">
    <source>
        <dbReference type="ARBA" id="ARBA00022525"/>
    </source>
</evidence>
<reference evidence="19" key="1">
    <citation type="journal article" date="2020" name="Stud. Mycol.">
        <title>101 Dothideomycetes genomes: a test case for predicting lifestyles and emergence of pathogens.</title>
        <authorList>
            <person name="Haridas S."/>
            <person name="Albert R."/>
            <person name="Binder M."/>
            <person name="Bloem J."/>
            <person name="Labutti K."/>
            <person name="Salamov A."/>
            <person name="Andreopoulos B."/>
            <person name="Baker S."/>
            <person name="Barry K."/>
            <person name="Bills G."/>
            <person name="Bluhm B."/>
            <person name="Cannon C."/>
            <person name="Castanera R."/>
            <person name="Culley D."/>
            <person name="Daum C."/>
            <person name="Ezra D."/>
            <person name="Gonzalez J."/>
            <person name="Henrissat B."/>
            <person name="Kuo A."/>
            <person name="Liang C."/>
            <person name="Lipzen A."/>
            <person name="Lutzoni F."/>
            <person name="Magnuson J."/>
            <person name="Mondo S."/>
            <person name="Nolan M."/>
            <person name="Ohm R."/>
            <person name="Pangilinan J."/>
            <person name="Park H.-J."/>
            <person name="Ramirez L."/>
            <person name="Alfaro M."/>
            <person name="Sun H."/>
            <person name="Tritt A."/>
            <person name="Yoshinaga Y."/>
            <person name="Zwiers L.-H."/>
            <person name="Turgeon B."/>
            <person name="Goodwin S."/>
            <person name="Spatafora J."/>
            <person name="Crous P."/>
            <person name="Grigoriev I."/>
        </authorList>
    </citation>
    <scope>NUCLEOTIDE SEQUENCE</scope>
    <source>
        <strain evidence="19">CBS 473.64</strain>
    </source>
</reference>
<dbReference type="PROSITE" id="PS52012">
    <property type="entry name" value="CFEM"/>
    <property type="match status" value="1"/>
</dbReference>
<evidence type="ECO:0000256" key="13">
    <source>
        <dbReference type="ARBA" id="ARBA00038359"/>
    </source>
</evidence>
<sequence>MLLTRFSFLLLVLSRFSFAQSSSEASALLAAISQLPPCAITCLTTAIADSTCQPTDATCICANKQLLGSVENCVMQTCTLRQMLTTKNITSTTCHAPIRSQVKTLRVTNITMGVVSAASVIARLLYKAVFSVAELGWDDYLIVATLLVGIPQTIITDLGTTPNGIGRDVWTVSFHQITEFGRFFYVMEVLYFSVLTLLKLTLLVFFLRIFPAQRVRRILWGTIIFTACWGIATTLAAILQCKPIRYNWTRWDNEHEGQCLNINALAWSNAGISIALDIWMLVIPLWQVFKLKMSWRKKISVSLMFLVGAFVTAMSIVRLQSLITFAKSQNPTWDQAGVSQWSTIEINVGIVCACMPALRKILVRLFPSVLGTTSTAESKYYVKYGHPSGKSGNTSSAVGSRLSGMHPISADRDRNGVNGITYTKTFEVQHGDDEEQLMRMDDLSSKGTKVRSSNSSDVSVSGATSPLPTHPTVP</sequence>
<feature type="transmembrane region" description="Helical" evidence="16">
    <location>
        <begin position="218"/>
        <end position="239"/>
    </location>
</feature>
<keyword evidence="9 16" id="KW-1133">Transmembrane helix</keyword>
<feature type="disulfide bond" evidence="14">
    <location>
        <begin position="38"/>
        <end position="78"/>
    </location>
</feature>
<feature type="disulfide bond" evidence="14">
    <location>
        <begin position="61"/>
        <end position="94"/>
    </location>
</feature>
<keyword evidence="6" id="KW-0336">GPI-anchor</keyword>
<feature type="compositionally biased region" description="Low complexity" evidence="15">
    <location>
        <begin position="450"/>
        <end position="465"/>
    </location>
</feature>
<feature type="region of interest" description="Disordered" evidence="15">
    <location>
        <begin position="431"/>
        <end position="474"/>
    </location>
</feature>
<feature type="chain" id="PRO_5025385679" description="CFEM domain-containing protein" evidence="17">
    <location>
        <begin position="20"/>
        <end position="474"/>
    </location>
</feature>
<keyword evidence="20" id="KW-1185">Reference proteome</keyword>
<evidence type="ECO:0000259" key="18">
    <source>
        <dbReference type="PROSITE" id="PS52012"/>
    </source>
</evidence>
<feature type="domain" description="CFEM" evidence="18">
    <location>
        <begin position="10"/>
        <end position="121"/>
    </location>
</feature>
<evidence type="ECO:0000256" key="4">
    <source>
        <dbReference type="ARBA" id="ARBA00010031"/>
    </source>
</evidence>
<protein>
    <recommendedName>
        <fullName evidence="18">CFEM domain-containing protein</fullName>
    </recommendedName>
</protein>
<keyword evidence="10 16" id="KW-0472">Membrane</keyword>
<feature type="signal peptide" evidence="17">
    <location>
        <begin position="1"/>
        <end position="19"/>
    </location>
</feature>
<evidence type="ECO:0000256" key="8">
    <source>
        <dbReference type="ARBA" id="ARBA00022729"/>
    </source>
</evidence>
<evidence type="ECO:0000256" key="11">
    <source>
        <dbReference type="ARBA" id="ARBA00023157"/>
    </source>
</evidence>
<keyword evidence="6" id="KW-0325">Glycoprotein</keyword>
<comment type="similarity">
    <text evidence="4">Belongs to the RBT5 family.</text>
</comment>
<keyword evidence="14" id="KW-0349">Heme</keyword>
<feature type="binding site" description="axial binding residue" evidence="14">
    <location>
        <position position="56"/>
    </location>
    <ligand>
        <name>heme</name>
        <dbReference type="ChEBI" id="CHEBI:30413"/>
    </ligand>
    <ligandPart>
        <name>Fe</name>
        <dbReference type="ChEBI" id="CHEBI:18248"/>
    </ligandPart>
</feature>
<evidence type="ECO:0000313" key="19">
    <source>
        <dbReference type="EMBL" id="KAF2636236.1"/>
    </source>
</evidence>
<accession>A0A6A6RLY8</accession>
<feature type="transmembrane region" description="Helical" evidence="16">
    <location>
        <begin position="270"/>
        <end position="289"/>
    </location>
</feature>
<name>A0A6A6RLY8_9PLEO</name>
<evidence type="ECO:0000256" key="17">
    <source>
        <dbReference type="SAM" id="SignalP"/>
    </source>
</evidence>
<dbReference type="Proteomes" id="UP000799753">
    <property type="component" value="Unassembled WGS sequence"/>
</dbReference>
<feature type="transmembrane region" description="Helical" evidence="16">
    <location>
        <begin position="183"/>
        <end position="206"/>
    </location>
</feature>
<dbReference type="InterPro" id="IPR008427">
    <property type="entry name" value="Extracellular_membr_CFEM_dom"/>
</dbReference>
<evidence type="ECO:0000256" key="12">
    <source>
        <dbReference type="ARBA" id="ARBA00023288"/>
    </source>
</evidence>
<dbReference type="GO" id="GO:0005576">
    <property type="term" value="C:extracellular region"/>
    <property type="evidence" value="ECO:0007669"/>
    <property type="project" value="UniProtKB-SubCell"/>
</dbReference>
<feature type="disulfide bond" evidence="14">
    <location>
        <begin position="52"/>
        <end position="59"/>
    </location>
</feature>
<proteinExistence type="inferred from homology"/>
<gene>
    <name evidence="19" type="ORF">P280DRAFT_409992</name>
</gene>
<comment type="similarity">
    <text evidence="13">Belongs to the SAT4 family.</text>
</comment>
<evidence type="ECO:0000256" key="3">
    <source>
        <dbReference type="ARBA" id="ARBA00004613"/>
    </source>
</evidence>
<keyword evidence="7 16" id="KW-0812">Transmembrane</keyword>
<dbReference type="GO" id="GO:0098552">
    <property type="term" value="C:side of membrane"/>
    <property type="evidence" value="ECO:0007669"/>
    <property type="project" value="UniProtKB-KW"/>
</dbReference>
<dbReference type="InterPro" id="IPR052337">
    <property type="entry name" value="SAT4-like"/>
</dbReference>
<dbReference type="EMBL" id="MU006800">
    <property type="protein sequence ID" value="KAF2636236.1"/>
    <property type="molecule type" value="Genomic_DNA"/>
</dbReference>
<dbReference type="AlphaFoldDB" id="A0A6A6RLY8"/>
<feature type="compositionally biased region" description="Basic and acidic residues" evidence="15">
    <location>
        <begin position="431"/>
        <end position="444"/>
    </location>
</feature>
<feature type="region of interest" description="Disordered" evidence="15">
    <location>
        <begin position="388"/>
        <end position="416"/>
    </location>
</feature>
<dbReference type="InterPro" id="IPR049326">
    <property type="entry name" value="Rhodopsin_dom_fungi"/>
</dbReference>
<evidence type="ECO:0000256" key="14">
    <source>
        <dbReference type="PROSITE-ProRule" id="PRU01356"/>
    </source>
</evidence>
<comment type="subcellular location">
    <subcellularLocation>
        <location evidence="2">Membrane</location>
        <topology evidence="2">Lipid-anchor</topology>
        <topology evidence="2">GPI-anchor</topology>
    </subcellularLocation>
    <subcellularLocation>
        <location evidence="1">Membrane</location>
        <topology evidence="1">Multi-pass membrane protein</topology>
    </subcellularLocation>
    <subcellularLocation>
        <location evidence="3">Secreted</location>
    </subcellularLocation>
</comment>
<evidence type="ECO:0000256" key="7">
    <source>
        <dbReference type="ARBA" id="ARBA00022692"/>
    </source>
</evidence>
<dbReference type="OrthoDB" id="2496787at2759"/>
<dbReference type="SMART" id="SM00747">
    <property type="entry name" value="CFEM"/>
    <property type="match status" value="1"/>
</dbReference>
<dbReference type="GO" id="GO:0046872">
    <property type="term" value="F:metal ion binding"/>
    <property type="evidence" value="ECO:0007669"/>
    <property type="project" value="UniProtKB-UniRule"/>
</dbReference>
<evidence type="ECO:0000256" key="6">
    <source>
        <dbReference type="ARBA" id="ARBA00022622"/>
    </source>
</evidence>
<keyword evidence="8 17" id="KW-0732">Signal</keyword>
<dbReference type="Pfam" id="PF05730">
    <property type="entry name" value="CFEM"/>
    <property type="match status" value="1"/>
</dbReference>
<keyword evidence="11 14" id="KW-1015">Disulfide bond</keyword>
<keyword evidence="5" id="KW-0964">Secreted</keyword>
<evidence type="ECO:0000256" key="1">
    <source>
        <dbReference type="ARBA" id="ARBA00004141"/>
    </source>
</evidence>